<evidence type="ECO:0000256" key="2">
    <source>
        <dbReference type="SAM" id="Phobius"/>
    </source>
</evidence>
<dbReference type="FunFam" id="2.70.70.10:FF:000006">
    <property type="entry name" value="M23 family peptidase"/>
    <property type="match status" value="1"/>
</dbReference>
<dbReference type="OrthoDB" id="9810477at2"/>
<feature type="coiled-coil region" evidence="1">
    <location>
        <begin position="59"/>
        <end position="100"/>
    </location>
</feature>
<dbReference type="InterPro" id="IPR016047">
    <property type="entry name" value="M23ase_b-sheet_dom"/>
</dbReference>
<dbReference type="InterPro" id="IPR050570">
    <property type="entry name" value="Cell_wall_metabolism_enzyme"/>
</dbReference>
<evidence type="ECO:0000313" key="4">
    <source>
        <dbReference type="EMBL" id="RLZ12628.1"/>
    </source>
</evidence>
<dbReference type="Pfam" id="PF01551">
    <property type="entry name" value="Peptidase_M23"/>
    <property type="match status" value="1"/>
</dbReference>
<dbReference type="RefSeq" id="WP_121933206.1">
    <property type="nucleotide sequence ID" value="NZ_RDOJ01000001.1"/>
</dbReference>
<feature type="domain" description="M23ase beta-sheet core" evidence="3">
    <location>
        <begin position="193"/>
        <end position="288"/>
    </location>
</feature>
<dbReference type="InterPro" id="IPR011055">
    <property type="entry name" value="Dup_hybrid_motif"/>
</dbReference>
<dbReference type="SUPFAM" id="SSF51261">
    <property type="entry name" value="Duplicated hybrid motif"/>
    <property type="match status" value="1"/>
</dbReference>
<comment type="caution">
    <text evidence="4">The sequence shown here is derived from an EMBL/GenBank/DDBJ whole genome shotgun (WGS) entry which is preliminary data.</text>
</comment>
<feature type="transmembrane region" description="Helical" evidence="2">
    <location>
        <begin position="29"/>
        <end position="50"/>
    </location>
</feature>
<keyword evidence="2" id="KW-0472">Membrane</keyword>
<accession>A0A3L9MIE8</accession>
<reference evidence="4 5" key="1">
    <citation type="submission" date="2018-10" db="EMBL/GenBank/DDBJ databases">
        <authorList>
            <person name="Chen X."/>
        </authorList>
    </citation>
    <scope>NUCLEOTIDE SEQUENCE [LARGE SCALE GENOMIC DNA]</scope>
    <source>
        <strain evidence="4 5">YIM 102668</strain>
    </source>
</reference>
<dbReference type="GO" id="GO:0004222">
    <property type="term" value="F:metalloendopeptidase activity"/>
    <property type="evidence" value="ECO:0007669"/>
    <property type="project" value="TreeGrafter"/>
</dbReference>
<dbReference type="Gene3D" id="2.70.70.10">
    <property type="entry name" value="Glucose Permease (Domain IIA)"/>
    <property type="match status" value="1"/>
</dbReference>
<protein>
    <submittedName>
        <fullName evidence="4">M23 family peptidase</fullName>
    </submittedName>
</protein>
<gene>
    <name evidence="4" type="ORF">EAH69_00240</name>
</gene>
<evidence type="ECO:0000313" key="5">
    <source>
        <dbReference type="Proteomes" id="UP000275348"/>
    </source>
</evidence>
<dbReference type="EMBL" id="RDOJ01000001">
    <property type="protein sequence ID" value="RLZ12628.1"/>
    <property type="molecule type" value="Genomic_DNA"/>
</dbReference>
<keyword evidence="1" id="KW-0175">Coiled coil</keyword>
<organism evidence="4 5">
    <name type="scientific">Faecalibacter macacae</name>
    <dbReference type="NCBI Taxonomy" id="1859289"/>
    <lineage>
        <taxon>Bacteria</taxon>
        <taxon>Pseudomonadati</taxon>
        <taxon>Bacteroidota</taxon>
        <taxon>Flavobacteriia</taxon>
        <taxon>Flavobacteriales</taxon>
        <taxon>Weeksellaceae</taxon>
        <taxon>Faecalibacter</taxon>
    </lineage>
</organism>
<keyword evidence="5" id="KW-1185">Reference proteome</keyword>
<keyword evidence="2" id="KW-0812">Transmembrane</keyword>
<dbReference type="Proteomes" id="UP000275348">
    <property type="component" value="Unassembled WGS sequence"/>
</dbReference>
<evidence type="ECO:0000256" key="1">
    <source>
        <dbReference type="SAM" id="Coils"/>
    </source>
</evidence>
<dbReference type="PANTHER" id="PTHR21666">
    <property type="entry name" value="PEPTIDASE-RELATED"/>
    <property type="match status" value="1"/>
</dbReference>
<dbReference type="CDD" id="cd12797">
    <property type="entry name" value="M23_peptidase"/>
    <property type="match status" value="1"/>
</dbReference>
<proteinExistence type="predicted"/>
<keyword evidence="2" id="KW-1133">Transmembrane helix</keyword>
<dbReference type="AlphaFoldDB" id="A0A3L9MIE8"/>
<name>A0A3L9MIE8_9FLAO</name>
<sequence length="316" mass="35632">MENNNYKYKSSNVLKDWSIKRLKNIPKTFYYGFAFLCIATISAGMVGYNFNDSEFALTANKYKNSESKLLAELQKAQKENSELNEKFKEVEVALTELEEKDRNIYRTIYDLKVDEDIDSINKVINEYSAEDIDILLSKIEEEKKSLDEVLRKAGGKDKDLTSLPVIKPVADKYLNRVASGFGSRFHPILKVNKMHNGLDFAAATGTPIYATGDGKVKMAGFNSGYGNVVVIRHGNGFETLYAHMSRIKTRNGQSIKRGDVIGYVGSTGLSTGPHLHYEIHKDGKPVDPIMYFYDDVDPDDFIKIYQNAKKSTLSLD</sequence>
<evidence type="ECO:0000259" key="3">
    <source>
        <dbReference type="Pfam" id="PF01551"/>
    </source>
</evidence>
<dbReference type="PANTHER" id="PTHR21666:SF270">
    <property type="entry name" value="MUREIN HYDROLASE ACTIVATOR ENVC"/>
    <property type="match status" value="1"/>
</dbReference>